<sequence>MRENLRLKKEKRTENFQLNRKKKENEGEENEFILKKMELDIEAKRIESTTGERVKSSLDVHHLIQKFDPEVGYISLCRTLFERQVKREKISEEFWVSHLIGLLPNDMAQLIVREPEEVTEDYEYLNKFYCNDINCLPKCLVRCSLNTRRMLTELGKIPCMSLERISKNGLKD</sequence>
<evidence type="ECO:0000313" key="1">
    <source>
        <dbReference type="EMBL" id="GBO14817.1"/>
    </source>
</evidence>
<dbReference type="OrthoDB" id="9906058at2759"/>
<dbReference type="Proteomes" id="UP000499080">
    <property type="component" value="Unassembled WGS sequence"/>
</dbReference>
<name>A0A4Y2UTP5_ARAVE</name>
<comment type="caution">
    <text evidence="1">The sequence shown here is derived from an EMBL/GenBank/DDBJ whole genome shotgun (WGS) entry which is preliminary data.</text>
</comment>
<reference evidence="1 2" key="1">
    <citation type="journal article" date="2019" name="Sci. Rep.">
        <title>Orb-weaving spider Araneus ventricosus genome elucidates the spidroin gene catalogue.</title>
        <authorList>
            <person name="Kono N."/>
            <person name="Nakamura H."/>
            <person name="Ohtoshi R."/>
            <person name="Moran D.A.P."/>
            <person name="Shinohara A."/>
            <person name="Yoshida Y."/>
            <person name="Fujiwara M."/>
            <person name="Mori M."/>
            <person name="Tomita M."/>
            <person name="Arakawa K."/>
        </authorList>
    </citation>
    <scope>NUCLEOTIDE SEQUENCE [LARGE SCALE GENOMIC DNA]</scope>
</reference>
<keyword evidence="2" id="KW-1185">Reference proteome</keyword>
<evidence type="ECO:0000313" key="2">
    <source>
        <dbReference type="Proteomes" id="UP000499080"/>
    </source>
</evidence>
<proteinExistence type="predicted"/>
<dbReference type="EMBL" id="BGPR01038923">
    <property type="protein sequence ID" value="GBO14817.1"/>
    <property type="molecule type" value="Genomic_DNA"/>
</dbReference>
<dbReference type="AlphaFoldDB" id="A0A4Y2UTP5"/>
<accession>A0A4Y2UTP5</accession>
<gene>
    <name evidence="1" type="ORF">AVEN_39342_1</name>
</gene>
<protein>
    <submittedName>
        <fullName evidence="1">Uncharacterized protein</fullName>
    </submittedName>
</protein>
<organism evidence="1 2">
    <name type="scientific">Araneus ventricosus</name>
    <name type="common">Orbweaver spider</name>
    <name type="synonym">Epeira ventricosa</name>
    <dbReference type="NCBI Taxonomy" id="182803"/>
    <lineage>
        <taxon>Eukaryota</taxon>
        <taxon>Metazoa</taxon>
        <taxon>Ecdysozoa</taxon>
        <taxon>Arthropoda</taxon>
        <taxon>Chelicerata</taxon>
        <taxon>Arachnida</taxon>
        <taxon>Araneae</taxon>
        <taxon>Araneomorphae</taxon>
        <taxon>Entelegynae</taxon>
        <taxon>Araneoidea</taxon>
        <taxon>Araneidae</taxon>
        <taxon>Araneus</taxon>
    </lineage>
</organism>